<gene>
    <name evidence="11" type="ORF">BEMITA_LOCUS6645</name>
</gene>
<sequence length="388" mass="44890">MCVGPFSKLGHWGPIAVICIIKLITFTTFYCTRMWWPPTSSLSGFLNISCFLTFSGLAFYNFLNAVIEGPGFLPLKWKPESPRDEQFLQYCEACDGFKAPRSHHCRKCARCVLKMDHHCPWINNCVGYANHAHFTLFLFFAVCGCFHSTVLLVISIYKGLNRRWYLLYRPSEPVMELTMMNLLLGVFSLGLSIGVVLAVGMLLQFQLRTILTNRTGIEEWICDKAKHRRRDKKDPPFVYPYDLGMKKNFLQVINWKCEPVGDGIHWPVLEECDQYTLTVEQQRQKIIKRLHTRPYTVLKKFDGSWFPCRHGVCTLCRPPFSDEARIPLEVGQTVSVTRWKKYWLFGEVSTQGNKRLKGWFPSNCVVPVTFIEEDDTKPDGEEDVKKTN</sequence>
<evidence type="ECO:0000256" key="7">
    <source>
        <dbReference type="ARBA" id="ARBA00023315"/>
    </source>
</evidence>
<comment type="similarity">
    <text evidence="8">Belongs to the DHHC palmitoyltransferase family.</text>
</comment>
<feature type="domain" description="SH3" evidence="10">
    <location>
        <begin position="322"/>
        <end position="367"/>
    </location>
</feature>
<comment type="subcellular location">
    <subcellularLocation>
        <location evidence="1">Membrane</location>
        <topology evidence="1">Multi-pass membrane protein</topology>
    </subcellularLocation>
</comment>
<keyword evidence="7 8" id="KW-0012">Acyltransferase</keyword>
<evidence type="ECO:0000313" key="11">
    <source>
        <dbReference type="EMBL" id="CAH0387655.1"/>
    </source>
</evidence>
<evidence type="ECO:0000256" key="2">
    <source>
        <dbReference type="ARBA" id="ARBA00022443"/>
    </source>
</evidence>
<keyword evidence="12" id="KW-1185">Reference proteome</keyword>
<dbReference type="PROSITE" id="PS50216">
    <property type="entry name" value="DHHC"/>
    <property type="match status" value="1"/>
</dbReference>
<keyword evidence="6 8" id="KW-0472">Membrane</keyword>
<evidence type="ECO:0000256" key="3">
    <source>
        <dbReference type="ARBA" id="ARBA00022679"/>
    </source>
</evidence>
<name>A0A9P0F343_BEMTA</name>
<dbReference type="Gene3D" id="2.30.30.40">
    <property type="entry name" value="SH3 Domains"/>
    <property type="match status" value="1"/>
</dbReference>
<evidence type="ECO:0000256" key="4">
    <source>
        <dbReference type="ARBA" id="ARBA00022692"/>
    </source>
</evidence>
<feature type="transmembrane region" description="Helical" evidence="8">
    <location>
        <begin position="44"/>
        <end position="63"/>
    </location>
</feature>
<keyword evidence="2" id="KW-0728">SH3 domain</keyword>
<dbReference type="PANTHER" id="PTHR12246">
    <property type="entry name" value="PALMITOYLTRANSFERASE ZDHHC16"/>
    <property type="match status" value="1"/>
</dbReference>
<evidence type="ECO:0000256" key="8">
    <source>
        <dbReference type="RuleBase" id="RU079119"/>
    </source>
</evidence>
<accession>A0A9P0F343</accession>
<dbReference type="InterPro" id="IPR001452">
    <property type="entry name" value="SH3_domain"/>
</dbReference>
<evidence type="ECO:0000256" key="6">
    <source>
        <dbReference type="ARBA" id="ARBA00023136"/>
    </source>
</evidence>
<dbReference type="Pfam" id="PF07653">
    <property type="entry name" value="SH3_2"/>
    <property type="match status" value="1"/>
</dbReference>
<proteinExistence type="inferred from homology"/>
<evidence type="ECO:0000256" key="5">
    <source>
        <dbReference type="ARBA" id="ARBA00022989"/>
    </source>
</evidence>
<evidence type="ECO:0000259" key="10">
    <source>
        <dbReference type="Pfam" id="PF07653"/>
    </source>
</evidence>
<protein>
    <recommendedName>
        <fullName evidence="8">Palmitoyltransferase</fullName>
        <ecNumber evidence="8">2.3.1.225</ecNumber>
    </recommendedName>
</protein>
<feature type="transmembrane region" description="Helical" evidence="8">
    <location>
        <begin position="181"/>
        <end position="203"/>
    </location>
</feature>
<keyword evidence="4 8" id="KW-0812">Transmembrane</keyword>
<evidence type="ECO:0000313" key="12">
    <source>
        <dbReference type="Proteomes" id="UP001152759"/>
    </source>
</evidence>
<evidence type="ECO:0000256" key="1">
    <source>
        <dbReference type="ARBA" id="ARBA00004141"/>
    </source>
</evidence>
<evidence type="ECO:0000259" key="9">
    <source>
        <dbReference type="Pfam" id="PF01529"/>
    </source>
</evidence>
<dbReference type="InterPro" id="IPR001594">
    <property type="entry name" value="Palmitoyltrfase_DHHC"/>
</dbReference>
<feature type="transmembrane region" description="Helical" evidence="8">
    <location>
        <begin position="136"/>
        <end position="160"/>
    </location>
</feature>
<dbReference type="GO" id="GO:0016020">
    <property type="term" value="C:membrane"/>
    <property type="evidence" value="ECO:0007669"/>
    <property type="project" value="UniProtKB-SubCell"/>
</dbReference>
<dbReference type="GO" id="GO:0019706">
    <property type="term" value="F:protein-cysteine S-palmitoyltransferase activity"/>
    <property type="evidence" value="ECO:0007669"/>
    <property type="project" value="UniProtKB-EC"/>
</dbReference>
<feature type="domain" description="Palmitoyltransferase DHHC" evidence="9">
    <location>
        <begin position="87"/>
        <end position="220"/>
    </location>
</feature>
<dbReference type="EMBL" id="OU963864">
    <property type="protein sequence ID" value="CAH0387655.1"/>
    <property type="molecule type" value="Genomic_DNA"/>
</dbReference>
<comment type="domain">
    <text evidence="8">The DHHC domain is required for palmitoyltransferase activity.</text>
</comment>
<keyword evidence="3 8" id="KW-0808">Transferase</keyword>
<dbReference type="SUPFAM" id="SSF50044">
    <property type="entry name" value="SH3-domain"/>
    <property type="match status" value="1"/>
</dbReference>
<dbReference type="EC" id="2.3.1.225" evidence="8"/>
<organism evidence="11 12">
    <name type="scientific">Bemisia tabaci</name>
    <name type="common">Sweetpotato whitefly</name>
    <name type="synonym">Aleurodes tabaci</name>
    <dbReference type="NCBI Taxonomy" id="7038"/>
    <lineage>
        <taxon>Eukaryota</taxon>
        <taxon>Metazoa</taxon>
        <taxon>Ecdysozoa</taxon>
        <taxon>Arthropoda</taxon>
        <taxon>Hexapoda</taxon>
        <taxon>Insecta</taxon>
        <taxon>Pterygota</taxon>
        <taxon>Neoptera</taxon>
        <taxon>Paraneoptera</taxon>
        <taxon>Hemiptera</taxon>
        <taxon>Sternorrhyncha</taxon>
        <taxon>Aleyrodoidea</taxon>
        <taxon>Aleyrodidae</taxon>
        <taxon>Aleyrodinae</taxon>
        <taxon>Bemisia</taxon>
    </lineage>
</organism>
<dbReference type="KEGG" id="btab:109034178"/>
<feature type="transmembrane region" description="Helical" evidence="8">
    <location>
        <begin position="12"/>
        <end position="32"/>
    </location>
</feature>
<dbReference type="InterPro" id="IPR036028">
    <property type="entry name" value="SH3-like_dom_sf"/>
</dbReference>
<dbReference type="AlphaFoldDB" id="A0A9P0F343"/>
<keyword evidence="5 8" id="KW-1133">Transmembrane helix</keyword>
<dbReference type="InterPro" id="IPR039859">
    <property type="entry name" value="PFA4/ZDH16/20/ERF2-like"/>
</dbReference>
<reference evidence="11" key="1">
    <citation type="submission" date="2021-12" db="EMBL/GenBank/DDBJ databases">
        <authorList>
            <person name="King R."/>
        </authorList>
    </citation>
    <scope>NUCLEOTIDE SEQUENCE</scope>
</reference>
<dbReference type="Proteomes" id="UP001152759">
    <property type="component" value="Chromosome 3"/>
</dbReference>
<comment type="catalytic activity">
    <reaction evidence="8">
        <text>L-cysteinyl-[protein] + hexadecanoyl-CoA = S-hexadecanoyl-L-cysteinyl-[protein] + CoA</text>
        <dbReference type="Rhea" id="RHEA:36683"/>
        <dbReference type="Rhea" id="RHEA-COMP:10131"/>
        <dbReference type="Rhea" id="RHEA-COMP:11032"/>
        <dbReference type="ChEBI" id="CHEBI:29950"/>
        <dbReference type="ChEBI" id="CHEBI:57287"/>
        <dbReference type="ChEBI" id="CHEBI:57379"/>
        <dbReference type="ChEBI" id="CHEBI:74151"/>
        <dbReference type="EC" id="2.3.1.225"/>
    </reaction>
</comment>
<dbReference type="Pfam" id="PF01529">
    <property type="entry name" value="DHHC"/>
    <property type="match status" value="1"/>
</dbReference>